<keyword evidence="7" id="KW-0833">Ubl conjugation pathway</keyword>
<evidence type="ECO:0000256" key="2">
    <source>
        <dbReference type="ARBA" id="ARBA00004906"/>
    </source>
</evidence>
<evidence type="ECO:0000256" key="7">
    <source>
        <dbReference type="ARBA" id="ARBA00022786"/>
    </source>
</evidence>
<dbReference type="PANTHER" id="PTHR46764:SF2">
    <property type="entry name" value="E3 UBIQUITIN-PROTEIN LIGASE BAH1-LIKE-RELATED"/>
    <property type="match status" value="1"/>
</dbReference>
<evidence type="ECO:0000256" key="1">
    <source>
        <dbReference type="ARBA" id="ARBA00000900"/>
    </source>
</evidence>
<keyword evidence="12" id="KW-1185">Reference proteome</keyword>
<evidence type="ECO:0000259" key="10">
    <source>
        <dbReference type="PROSITE" id="PS51382"/>
    </source>
</evidence>
<name>A0A5P1E6U4_ASPOF</name>
<dbReference type="GO" id="GO:0061630">
    <property type="term" value="F:ubiquitin protein ligase activity"/>
    <property type="evidence" value="ECO:0007669"/>
    <property type="project" value="UniProtKB-EC"/>
</dbReference>
<evidence type="ECO:0000256" key="3">
    <source>
        <dbReference type="ARBA" id="ARBA00012483"/>
    </source>
</evidence>
<comment type="catalytic activity">
    <reaction evidence="1">
        <text>S-ubiquitinyl-[E2 ubiquitin-conjugating enzyme]-L-cysteine + [acceptor protein]-L-lysine = [E2 ubiquitin-conjugating enzyme]-L-cysteine + N(6)-ubiquitinyl-[acceptor protein]-L-lysine.</text>
        <dbReference type="EC" id="2.3.2.27"/>
    </reaction>
</comment>
<dbReference type="EMBL" id="CM007389">
    <property type="protein sequence ID" value="ONK58268.1"/>
    <property type="molecule type" value="Genomic_DNA"/>
</dbReference>
<evidence type="ECO:0000256" key="9">
    <source>
        <dbReference type="SAM" id="MobiDB-lite"/>
    </source>
</evidence>
<gene>
    <name evidence="11" type="ORF">A4U43_C09F10390</name>
</gene>
<keyword evidence="8" id="KW-0862">Zinc</keyword>
<proteinExistence type="predicted"/>
<evidence type="ECO:0000256" key="5">
    <source>
        <dbReference type="ARBA" id="ARBA00022723"/>
    </source>
</evidence>
<accession>A0A5P1E6U4</accession>
<evidence type="ECO:0000256" key="8">
    <source>
        <dbReference type="ARBA" id="ARBA00022833"/>
    </source>
</evidence>
<dbReference type="UniPathway" id="UPA00143"/>
<sequence>MNAIAIQKILKKYDKVHGSVIGRNFMTEMHDKRNELLQSQRLIELGFFIDLIDLSSNGETEEEEQGKERRGGGDHANGSLAAAYDGRIVYRLPLESDSRLAA</sequence>
<dbReference type="Gramene" id="ONK58268">
    <property type="protein sequence ID" value="ONK58268"/>
    <property type="gene ID" value="A4U43_C09F10390"/>
</dbReference>
<dbReference type="GO" id="GO:0016567">
    <property type="term" value="P:protein ubiquitination"/>
    <property type="evidence" value="ECO:0007669"/>
    <property type="project" value="UniProtKB-UniPathway"/>
</dbReference>
<reference evidence="12" key="1">
    <citation type="journal article" date="2017" name="Nat. Commun.">
        <title>The asparagus genome sheds light on the origin and evolution of a young Y chromosome.</title>
        <authorList>
            <person name="Harkess A."/>
            <person name="Zhou J."/>
            <person name="Xu C."/>
            <person name="Bowers J.E."/>
            <person name="Van der Hulst R."/>
            <person name="Ayyampalayam S."/>
            <person name="Mercati F."/>
            <person name="Riccardi P."/>
            <person name="McKain M.R."/>
            <person name="Kakrana A."/>
            <person name="Tang H."/>
            <person name="Ray J."/>
            <person name="Groenendijk J."/>
            <person name="Arikit S."/>
            <person name="Mathioni S.M."/>
            <person name="Nakano M."/>
            <person name="Shan H."/>
            <person name="Telgmann-Rauber A."/>
            <person name="Kanno A."/>
            <person name="Yue Z."/>
            <person name="Chen H."/>
            <person name="Li W."/>
            <person name="Chen Y."/>
            <person name="Xu X."/>
            <person name="Zhang Y."/>
            <person name="Luo S."/>
            <person name="Chen H."/>
            <person name="Gao J."/>
            <person name="Mao Z."/>
            <person name="Pires J.C."/>
            <person name="Luo M."/>
            <person name="Kudrna D."/>
            <person name="Wing R.A."/>
            <person name="Meyers B.C."/>
            <person name="Yi K."/>
            <person name="Kong H."/>
            <person name="Lavrijsen P."/>
            <person name="Sunseri F."/>
            <person name="Falavigna A."/>
            <person name="Ye Y."/>
            <person name="Leebens-Mack J.H."/>
            <person name="Chen G."/>
        </authorList>
    </citation>
    <scope>NUCLEOTIDE SEQUENCE [LARGE SCALE GENOMIC DNA]</scope>
    <source>
        <strain evidence="12">cv. DH0086</strain>
    </source>
</reference>
<dbReference type="EC" id="2.3.2.27" evidence="3"/>
<keyword evidence="4" id="KW-0808">Transferase</keyword>
<evidence type="ECO:0000256" key="6">
    <source>
        <dbReference type="ARBA" id="ARBA00022771"/>
    </source>
</evidence>
<dbReference type="Proteomes" id="UP000243459">
    <property type="component" value="Chromosome 9"/>
</dbReference>
<comment type="pathway">
    <text evidence="2">Protein modification; protein ubiquitination.</text>
</comment>
<dbReference type="InterPro" id="IPR033326">
    <property type="entry name" value="BAH1"/>
</dbReference>
<dbReference type="AlphaFoldDB" id="A0A5P1E6U4"/>
<feature type="region of interest" description="Disordered" evidence="9">
    <location>
        <begin position="56"/>
        <end position="79"/>
    </location>
</feature>
<dbReference type="GO" id="GO:0008270">
    <property type="term" value="F:zinc ion binding"/>
    <property type="evidence" value="ECO:0007669"/>
    <property type="project" value="UniProtKB-KW"/>
</dbReference>
<evidence type="ECO:0000313" key="11">
    <source>
        <dbReference type="EMBL" id="ONK58268.1"/>
    </source>
</evidence>
<evidence type="ECO:0000313" key="12">
    <source>
        <dbReference type="Proteomes" id="UP000243459"/>
    </source>
</evidence>
<organism evidence="11 12">
    <name type="scientific">Asparagus officinalis</name>
    <name type="common">Garden asparagus</name>
    <dbReference type="NCBI Taxonomy" id="4686"/>
    <lineage>
        <taxon>Eukaryota</taxon>
        <taxon>Viridiplantae</taxon>
        <taxon>Streptophyta</taxon>
        <taxon>Embryophyta</taxon>
        <taxon>Tracheophyta</taxon>
        <taxon>Spermatophyta</taxon>
        <taxon>Magnoliopsida</taxon>
        <taxon>Liliopsida</taxon>
        <taxon>Asparagales</taxon>
        <taxon>Asparagaceae</taxon>
        <taxon>Asparagoideae</taxon>
        <taxon>Asparagus</taxon>
    </lineage>
</organism>
<feature type="domain" description="SPX" evidence="10">
    <location>
        <begin position="1"/>
        <end position="27"/>
    </location>
</feature>
<dbReference type="PROSITE" id="PS51382">
    <property type="entry name" value="SPX"/>
    <property type="match status" value="1"/>
</dbReference>
<keyword evidence="6" id="KW-0863">Zinc-finger</keyword>
<keyword evidence="5" id="KW-0479">Metal-binding</keyword>
<protein>
    <recommendedName>
        <fullName evidence="3">RING-type E3 ubiquitin transferase</fullName>
        <ecNumber evidence="3">2.3.2.27</ecNumber>
    </recommendedName>
</protein>
<dbReference type="InterPro" id="IPR004331">
    <property type="entry name" value="SPX_dom"/>
</dbReference>
<evidence type="ECO:0000256" key="4">
    <source>
        <dbReference type="ARBA" id="ARBA00022679"/>
    </source>
</evidence>
<dbReference type="PANTHER" id="PTHR46764">
    <property type="entry name" value="E3 UBIQUITIN-PROTEIN LIGASE BAH1"/>
    <property type="match status" value="1"/>
</dbReference>